<gene>
    <name evidence="2" type="ORF">GSBLH_T00006002001</name>
</gene>
<feature type="transmembrane region" description="Helical" evidence="1">
    <location>
        <begin position="111"/>
        <end position="132"/>
    </location>
</feature>
<evidence type="ECO:0000313" key="3">
    <source>
        <dbReference type="Proteomes" id="UP000008312"/>
    </source>
</evidence>
<dbReference type="Proteomes" id="UP000008312">
    <property type="component" value="Unassembled WGS sequence"/>
</dbReference>
<reference evidence="2" key="1">
    <citation type="submission" date="2010-02" db="EMBL/GenBank/DDBJ databases">
        <title>Sequencing and annotation of the Blastocystis hominis genome.</title>
        <authorList>
            <person name="Wincker P."/>
        </authorList>
    </citation>
    <scope>NUCLEOTIDE SEQUENCE</scope>
    <source>
        <strain evidence="2">Singapore isolate B</strain>
    </source>
</reference>
<proteinExistence type="predicted"/>
<dbReference type="InterPro" id="IPR050854">
    <property type="entry name" value="LMBD1_LysCbl_Transport"/>
</dbReference>
<dbReference type="RefSeq" id="XP_012893593.1">
    <property type="nucleotide sequence ID" value="XM_013038139.1"/>
</dbReference>
<keyword evidence="1" id="KW-1133">Transmembrane helix</keyword>
<name>D8LUQ6_BLAHO</name>
<dbReference type="EMBL" id="FN668638">
    <property type="protein sequence ID" value="CBK19545.2"/>
    <property type="molecule type" value="Genomic_DNA"/>
</dbReference>
<evidence type="ECO:0000256" key="1">
    <source>
        <dbReference type="SAM" id="Phobius"/>
    </source>
</evidence>
<feature type="transmembrane region" description="Helical" evidence="1">
    <location>
        <begin position="214"/>
        <end position="235"/>
    </location>
</feature>
<dbReference type="InParanoid" id="D8LUQ6"/>
<dbReference type="AlphaFoldDB" id="D8LUQ6"/>
<dbReference type="GO" id="GO:0005774">
    <property type="term" value="C:vacuolar membrane"/>
    <property type="evidence" value="ECO:0007669"/>
    <property type="project" value="TreeGrafter"/>
</dbReference>
<accession>D8LUQ6</accession>
<dbReference type="PANTHER" id="PTHR16130">
    <property type="entry name" value="LYSOSOMAL COBALAMIN TRANSPORTER-RELATED"/>
    <property type="match status" value="1"/>
</dbReference>
<evidence type="ECO:0000313" key="2">
    <source>
        <dbReference type="EMBL" id="CBK19545.2"/>
    </source>
</evidence>
<sequence>MPSLFYLSIGLIASPLSQIVRRHEKSEMNDLFLTTVPIVQYIETEKVGNADEESYITDDQAASIAGGSIQSITASFSAPENVHQQSVVIKSDYNKGWITALLDSHPRVQKITGFITLFMSVFVLVLIGSGVISRIREGKLSYGFLLTQSAPDDTLLDFILFSLHEKHLDVPFFGMVVLFLAYCVMQGQILAGVRFYNSSPKRLMYMNTSAATMLVFMYNNATAIAFILSLIYIMAPHYTMFGTQQVQLEGTSTVAACNILLAAQYPVNCELTSVSSFFVAAEAETIVFGIIEIVCCILWFLFILFIMLWPLLSNFLENQLPYSIITLMNSINWLTLRDHVEEYRLNNSMSSVC</sequence>
<keyword evidence="1" id="KW-0812">Transmembrane</keyword>
<protein>
    <submittedName>
        <fullName evidence="2">Uncharacterized protein</fullName>
    </submittedName>
</protein>
<keyword evidence="1" id="KW-0472">Membrane</keyword>
<organism evidence="2">
    <name type="scientific">Blastocystis hominis</name>
    <dbReference type="NCBI Taxonomy" id="12968"/>
    <lineage>
        <taxon>Eukaryota</taxon>
        <taxon>Sar</taxon>
        <taxon>Stramenopiles</taxon>
        <taxon>Bigyra</taxon>
        <taxon>Opalozoa</taxon>
        <taxon>Opalinata</taxon>
        <taxon>Blastocystidae</taxon>
        <taxon>Blastocystis</taxon>
    </lineage>
</organism>
<feature type="transmembrane region" description="Helical" evidence="1">
    <location>
        <begin position="170"/>
        <end position="193"/>
    </location>
</feature>
<feature type="transmembrane region" description="Helical" evidence="1">
    <location>
        <begin position="286"/>
        <end position="312"/>
    </location>
</feature>
<keyword evidence="3" id="KW-1185">Reference proteome</keyword>
<dbReference type="GO" id="GO:0072665">
    <property type="term" value="P:protein localization to vacuole"/>
    <property type="evidence" value="ECO:0007669"/>
    <property type="project" value="TreeGrafter"/>
</dbReference>
<dbReference type="PANTHER" id="PTHR16130:SF2">
    <property type="entry name" value="LYSOSOMAL COBALAMIN TRANSPORT ESCORT PROTEIN LMBD1"/>
    <property type="match status" value="1"/>
</dbReference>
<dbReference type="OrthoDB" id="10537625at2759"/>
<dbReference type="GeneID" id="24922127"/>